<dbReference type="InterPro" id="IPR046815">
    <property type="entry name" value="P2RX7_C"/>
</dbReference>
<comment type="caution">
    <text evidence="2">The sequence shown here is derived from an EMBL/GenBank/DDBJ whole genome shotgun (WGS) entry which is preliminary data.</text>
</comment>
<name>A0A0B2V6W2_TOXCA</name>
<evidence type="ECO:0000313" key="3">
    <source>
        <dbReference type="Proteomes" id="UP000031036"/>
    </source>
</evidence>
<dbReference type="Proteomes" id="UP000031036">
    <property type="component" value="Unassembled WGS sequence"/>
</dbReference>
<dbReference type="PANTHER" id="PTHR36981:SF1">
    <property type="entry name" value="P2X PURINORECEPTOR 7 INTRACELLULAR DOMAIN-CONTAINING PROTEIN"/>
    <property type="match status" value="1"/>
</dbReference>
<dbReference type="OrthoDB" id="5798249at2759"/>
<gene>
    <name evidence="2" type="ORF">Tcan_06661</name>
</gene>
<proteinExistence type="predicted"/>
<feature type="domain" description="P2X purinoreceptor 7 intracellular" evidence="1">
    <location>
        <begin position="50"/>
        <end position="196"/>
    </location>
</feature>
<reference evidence="2 3" key="1">
    <citation type="submission" date="2014-11" db="EMBL/GenBank/DDBJ databases">
        <title>Genetic blueprint of the zoonotic pathogen Toxocara canis.</title>
        <authorList>
            <person name="Zhu X.-Q."/>
            <person name="Korhonen P.K."/>
            <person name="Cai H."/>
            <person name="Young N.D."/>
            <person name="Nejsum P."/>
            <person name="von Samson-Himmelstjerna G."/>
            <person name="Boag P.R."/>
            <person name="Tan P."/>
            <person name="Li Q."/>
            <person name="Min J."/>
            <person name="Yang Y."/>
            <person name="Wang X."/>
            <person name="Fang X."/>
            <person name="Hall R.S."/>
            <person name="Hofmann A."/>
            <person name="Sternberg P.W."/>
            <person name="Jex A.R."/>
            <person name="Gasser R.B."/>
        </authorList>
    </citation>
    <scope>NUCLEOTIDE SEQUENCE [LARGE SCALE GENOMIC DNA]</scope>
    <source>
        <strain evidence="2">PN_DK_2014</strain>
    </source>
</reference>
<keyword evidence="3" id="KW-1185">Reference proteome</keyword>
<dbReference type="Pfam" id="PF20478">
    <property type="entry name" value="P2RX7_C"/>
    <property type="match status" value="1"/>
</dbReference>
<evidence type="ECO:0000259" key="1">
    <source>
        <dbReference type="Pfam" id="PF20478"/>
    </source>
</evidence>
<dbReference type="OMA" id="TNREYRY"/>
<accession>A0A0B2V6W2</accession>
<protein>
    <recommendedName>
        <fullName evidence="1">P2X purinoreceptor 7 intracellular domain-containing protein</fullName>
    </recommendedName>
</protein>
<evidence type="ECO:0000313" key="2">
    <source>
        <dbReference type="EMBL" id="KHN77258.1"/>
    </source>
</evidence>
<organism evidence="2 3">
    <name type="scientific">Toxocara canis</name>
    <name type="common">Canine roundworm</name>
    <dbReference type="NCBI Taxonomy" id="6265"/>
    <lineage>
        <taxon>Eukaryota</taxon>
        <taxon>Metazoa</taxon>
        <taxon>Ecdysozoa</taxon>
        <taxon>Nematoda</taxon>
        <taxon>Chromadorea</taxon>
        <taxon>Rhabditida</taxon>
        <taxon>Spirurina</taxon>
        <taxon>Ascaridomorpha</taxon>
        <taxon>Ascaridoidea</taxon>
        <taxon>Toxocaridae</taxon>
        <taxon>Toxocara</taxon>
    </lineage>
</organism>
<dbReference type="PANTHER" id="PTHR36981">
    <property type="entry name" value="ZGC:195170"/>
    <property type="match status" value="1"/>
</dbReference>
<dbReference type="EMBL" id="JPKZ01002349">
    <property type="protein sequence ID" value="KHN77258.1"/>
    <property type="molecule type" value="Genomic_DNA"/>
</dbReference>
<sequence length="220" mass="25105">MEMRRMLARRRGSRIVGERTVVTVGDDHARWFYDRFCSSAERMINNGKNNVLKRMIDGKRLQDARGFCACGECEIIDGIPLSYAYCCKEAMDVGSARSVAANNLANKIGSLSCVTKHSSFYSLCLDIEVLNMLSNHKGVCTQWPGMEETLTSRDYRYIAYRAFSYWTHGDDCRGNTLEPPLCVLHKIIQKFPMEDDSSLEQRGLLNVFGIGFYNEYEDQD</sequence>
<dbReference type="AlphaFoldDB" id="A0A0B2V6W2"/>